<dbReference type="Pfam" id="PF13420">
    <property type="entry name" value="Acetyltransf_4"/>
    <property type="match status" value="1"/>
</dbReference>
<protein>
    <submittedName>
        <fullName evidence="2">N-acetyltransferase family protein</fullName>
    </submittedName>
</protein>
<dbReference type="OrthoDB" id="3173333at2"/>
<evidence type="ECO:0000313" key="2">
    <source>
        <dbReference type="EMBL" id="RHW26196.1"/>
    </source>
</evidence>
<comment type="caution">
    <text evidence="2">The sequence shown here is derived from an EMBL/GenBank/DDBJ whole genome shotgun (WGS) entry which is preliminary data.</text>
</comment>
<evidence type="ECO:0000313" key="3">
    <source>
        <dbReference type="Proteomes" id="UP000283644"/>
    </source>
</evidence>
<dbReference type="PROSITE" id="PS51186">
    <property type="entry name" value="GNAT"/>
    <property type="match status" value="1"/>
</dbReference>
<dbReference type="AlphaFoldDB" id="A0A417Y0S5"/>
<keyword evidence="2" id="KW-0808">Transferase</keyword>
<gene>
    <name evidence="2" type="ORF">D0Z08_15770</name>
</gene>
<organism evidence="2 3">
    <name type="scientific">Nocardioides immobilis</name>
    <dbReference type="NCBI Taxonomy" id="2049295"/>
    <lineage>
        <taxon>Bacteria</taxon>
        <taxon>Bacillati</taxon>
        <taxon>Actinomycetota</taxon>
        <taxon>Actinomycetes</taxon>
        <taxon>Propionibacteriales</taxon>
        <taxon>Nocardioidaceae</taxon>
        <taxon>Nocardioides</taxon>
    </lineage>
</organism>
<dbReference type="PANTHER" id="PTHR43072">
    <property type="entry name" value="N-ACETYLTRANSFERASE"/>
    <property type="match status" value="1"/>
</dbReference>
<dbReference type="Gene3D" id="3.40.630.30">
    <property type="match status" value="1"/>
</dbReference>
<sequence length="172" mass="18680">MTIRDATTDDAAACAAIYGTYVAETPATFELEPPSTEEVAKRIAGCVATHGWLVAERDGVVTGFAYGTRFAERPAYRWSCEVSVYLDRGTIGAGTGSALYGALLDHLVSRGFQVAYAKISQPNDASNALHAKFEFERVGLLRRVGFKLGAWHDVAIFQRDLAPPTPEPEEPR</sequence>
<dbReference type="EMBL" id="QXGH01000019">
    <property type="protein sequence ID" value="RHW26196.1"/>
    <property type="molecule type" value="Genomic_DNA"/>
</dbReference>
<dbReference type="PANTHER" id="PTHR43072:SF8">
    <property type="entry name" value="ACYLTRANSFERASE FABY-RELATED"/>
    <property type="match status" value="1"/>
</dbReference>
<dbReference type="SUPFAM" id="SSF55729">
    <property type="entry name" value="Acyl-CoA N-acyltransferases (Nat)"/>
    <property type="match status" value="1"/>
</dbReference>
<accession>A0A417Y0S5</accession>
<dbReference type="InterPro" id="IPR016181">
    <property type="entry name" value="Acyl_CoA_acyltransferase"/>
</dbReference>
<dbReference type="InterPro" id="IPR000182">
    <property type="entry name" value="GNAT_dom"/>
</dbReference>
<dbReference type="Proteomes" id="UP000283644">
    <property type="component" value="Unassembled WGS sequence"/>
</dbReference>
<reference evidence="2 3" key="1">
    <citation type="submission" date="2018-09" db="EMBL/GenBank/DDBJ databases">
        <title>Genome sequencing of Nocardioides immobilis CCTCC AB 2017083 for comparison to Nocardioides silvaticus.</title>
        <authorList>
            <person name="Li C."/>
            <person name="Wang G."/>
        </authorList>
    </citation>
    <scope>NUCLEOTIDE SEQUENCE [LARGE SCALE GENOMIC DNA]</scope>
    <source>
        <strain evidence="2 3">CCTCC AB 2017083</strain>
    </source>
</reference>
<evidence type="ECO:0000259" key="1">
    <source>
        <dbReference type="PROSITE" id="PS51186"/>
    </source>
</evidence>
<keyword evidence="3" id="KW-1185">Reference proteome</keyword>
<feature type="domain" description="N-acetyltransferase" evidence="1">
    <location>
        <begin position="1"/>
        <end position="160"/>
    </location>
</feature>
<proteinExistence type="predicted"/>
<dbReference type="GO" id="GO:0016747">
    <property type="term" value="F:acyltransferase activity, transferring groups other than amino-acyl groups"/>
    <property type="evidence" value="ECO:0007669"/>
    <property type="project" value="InterPro"/>
</dbReference>
<name>A0A417Y0S5_9ACTN</name>